<protein>
    <submittedName>
        <fullName evidence="1">Uncharacterized protein</fullName>
    </submittedName>
</protein>
<gene>
    <name evidence="1" type="ORF">B6N60_04074</name>
</gene>
<reference evidence="1" key="1">
    <citation type="submission" date="2017-04" db="EMBL/GenBank/DDBJ databases">
        <title>Genome deletions in a multicellular cyanobacterial endosymbiont for morphological adaptation in marine diatoms.</title>
        <authorList>
            <person name="Wang Y."/>
            <person name="Gao H."/>
            <person name="Li R."/>
            <person name="Xu X."/>
        </authorList>
    </citation>
    <scope>NUCLEOTIDE SEQUENCE</scope>
    <source>
        <strain evidence="1">FACHB 800</strain>
    </source>
</reference>
<dbReference type="Proteomes" id="UP000683511">
    <property type="component" value="Chromosome"/>
</dbReference>
<keyword evidence="2" id="KW-1185">Reference proteome</keyword>
<accession>A0A975TAX7</accession>
<evidence type="ECO:0000313" key="2">
    <source>
        <dbReference type="Proteomes" id="UP000683511"/>
    </source>
</evidence>
<dbReference type="AlphaFoldDB" id="A0A975TAX7"/>
<sequence>MVVRSLPLLGDGDEHNQKQLRAVILRLILVQPLD</sequence>
<organism evidence="1 2">
    <name type="scientific">Richelia sinica FACHB-800</name>
    <dbReference type="NCBI Taxonomy" id="1357546"/>
    <lineage>
        <taxon>Bacteria</taxon>
        <taxon>Bacillati</taxon>
        <taxon>Cyanobacteriota</taxon>
        <taxon>Cyanophyceae</taxon>
        <taxon>Nostocales</taxon>
        <taxon>Nostocaceae</taxon>
        <taxon>Richelia</taxon>
    </lineage>
</organism>
<dbReference type="EMBL" id="CP021056">
    <property type="protein sequence ID" value="QXE25360.1"/>
    <property type="molecule type" value="Genomic_DNA"/>
</dbReference>
<dbReference type="KEGG" id="rsin:B6N60_04074"/>
<name>A0A975TAX7_9NOST</name>
<evidence type="ECO:0000313" key="1">
    <source>
        <dbReference type="EMBL" id="QXE25360.1"/>
    </source>
</evidence>
<proteinExistence type="predicted"/>